<dbReference type="GO" id="GO:0005886">
    <property type="term" value="C:plasma membrane"/>
    <property type="evidence" value="ECO:0007669"/>
    <property type="project" value="UniProtKB-SubCell"/>
</dbReference>
<proteinExistence type="predicted"/>
<evidence type="ECO:0000256" key="6">
    <source>
        <dbReference type="ARBA" id="ARBA00022837"/>
    </source>
</evidence>
<keyword evidence="10" id="KW-0325">Glycoprotein</keyword>
<feature type="region of interest" description="Disordered" evidence="12">
    <location>
        <begin position="709"/>
        <end position="738"/>
    </location>
</feature>
<dbReference type="GO" id="GO:0005509">
    <property type="term" value="F:calcium ion binding"/>
    <property type="evidence" value="ECO:0007669"/>
    <property type="project" value="UniProtKB-UniRule"/>
</dbReference>
<organism evidence="15 16">
    <name type="scientific">Knipowitschia caucasica</name>
    <name type="common">Caucasian dwarf goby</name>
    <name type="synonym">Pomatoschistus caucasicus</name>
    <dbReference type="NCBI Taxonomy" id="637954"/>
    <lineage>
        <taxon>Eukaryota</taxon>
        <taxon>Metazoa</taxon>
        <taxon>Chordata</taxon>
        <taxon>Craniata</taxon>
        <taxon>Vertebrata</taxon>
        <taxon>Euteleostomi</taxon>
        <taxon>Actinopterygii</taxon>
        <taxon>Neopterygii</taxon>
        <taxon>Teleostei</taxon>
        <taxon>Neoteleostei</taxon>
        <taxon>Acanthomorphata</taxon>
        <taxon>Gobiaria</taxon>
        <taxon>Gobiiformes</taxon>
        <taxon>Gobioidei</taxon>
        <taxon>Gobiidae</taxon>
        <taxon>Gobiinae</taxon>
        <taxon>Knipowitschia</taxon>
    </lineage>
</organism>
<keyword evidence="3" id="KW-0812">Transmembrane</keyword>
<feature type="compositionally biased region" description="Low complexity" evidence="12">
    <location>
        <begin position="527"/>
        <end position="540"/>
    </location>
</feature>
<dbReference type="InterPro" id="IPR015919">
    <property type="entry name" value="Cadherin-like_sf"/>
</dbReference>
<dbReference type="FunFam" id="2.60.40.60:FF:000002">
    <property type="entry name" value="Protocadherin alpha 2"/>
    <property type="match status" value="1"/>
</dbReference>
<feature type="region of interest" description="Disordered" evidence="12">
    <location>
        <begin position="623"/>
        <end position="652"/>
    </location>
</feature>
<keyword evidence="9" id="KW-0472">Membrane</keyword>
<dbReference type="PRINTS" id="PR00205">
    <property type="entry name" value="CADHERIN"/>
</dbReference>
<evidence type="ECO:0000256" key="11">
    <source>
        <dbReference type="PROSITE-ProRule" id="PRU00043"/>
    </source>
</evidence>
<feature type="compositionally biased region" description="Basic residues" evidence="12">
    <location>
        <begin position="414"/>
        <end position="423"/>
    </location>
</feature>
<feature type="region of interest" description="Disordered" evidence="12">
    <location>
        <begin position="407"/>
        <end position="463"/>
    </location>
</feature>
<feature type="domain" description="Cadherin" evidence="14">
    <location>
        <begin position="22"/>
        <end position="130"/>
    </location>
</feature>
<feature type="region of interest" description="Disordered" evidence="12">
    <location>
        <begin position="522"/>
        <end position="567"/>
    </location>
</feature>
<dbReference type="EMBL" id="OZ035839">
    <property type="protein sequence ID" value="CAL1586960.1"/>
    <property type="molecule type" value="Genomic_DNA"/>
</dbReference>
<dbReference type="PANTHER" id="PTHR24028">
    <property type="entry name" value="CADHERIN-87A"/>
    <property type="match status" value="1"/>
</dbReference>
<evidence type="ECO:0000256" key="8">
    <source>
        <dbReference type="ARBA" id="ARBA00022989"/>
    </source>
</evidence>
<keyword evidence="16" id="KW-1185">Reference proteome</keyword>
<evidence type="ECO:0000259" key="14">
    <source>
        <dbReference type="PROSITE" id="PS50268"/>
    </source>
</evidence>
<evidence type="ECO:0000256" key="12">
    <source>
        <dbReference type="SAM" id="MobiDB-lite"/>
    </source>
</evidence>
<protein>
    <recommendedName>
        <fullName evidence="14">Cadherin domain-containing protein</fullName>
    </recommendedName>
</protein>
<dbReference type="InterPro" id="IPR002126">
    <property type="entry name" value="Cadherin-like_dom"/>
</dbReference>
<dbReference type="FunFam" id="2.60.40.60:FF:000007">
    <property type="entry name" value="Protocadherin alpha 2"/>
    <property type="match status" value="1"/>
</dbReference>
<dbReference type="Gene3D" id="2.60.40.60">
    <property type="entry name" value="Cadherins"/>
    <property type="match status" value="3"/>
</dbReference>
<reference evidence="15 16" key="1">
    <citation type="submission" date="2024-04" db="EMBL/GenBank/DDBJ databases">
        <authorList>
            <person name="Waldvogel A.-M."/>
            <person name="Schoenle A."/>
        </authorList>
    </citation>
    <scope>NUCLEOTIDE SEQUENCE [LARGE SCALE GENOMIC DNA]</scope>
</reference>
<dbReference type="SUPFAM" id="SSF49313">
    <property type="entry name" value="Cadherin-like"/>
    <property type="match status" value="3"/>
</dbReference>
<evidence type="ECO:0000256" key="2">
    <source>
        <dbReference type="ARBA" id="ARBA00022475"/>
    </source>
</evidence>
<dbReference type="SMART" id="SM00112">
    <property type="entry name" value="CA"/>
    <property type="match status" value="3"/>
</dbReference>
<keyword evidence="6 11" id="KW-0106">Calcium</keyword>
<feature type="compositionally biased region" description="Basic and acidic residues" evidence="12">
    <location>
        <begin position="436"/>
        <end position="446"/>
    </location>
</feature>
<name>A0AAV2KD48_KNICA</name>
<feature type="compositionally biased region" description="Basic and acidic residues" evidence="12">
    <location>
        <begin position="558"/>
        <end position="567"/>
    </location>
</feature>
<keyword evidence="5" id="KW-0677">Repeat</keyword>
<dbReference type="PANTHER" id="PTHR24028:SF42">
    <property type="entry name" value="PROTOCADHERIN-12"/>
    <property type="match status" value="1"/>
</dbReference>
<feature type="domain" description="Cadherin" evidence="14">
    <location>
        <begin position="131"/>
        <end position="239"/>
    </location>
</feature>
<dbReference type="InterPro" id="IPR013164">
    <property type="entry name" value="Cadherin_N"/>
</dbReference>
<feature type="signal peptide" evidence="13">
    <location>
        <begin position="1"/>
        <end position="15"/>
    </location>
</feature>
<evidence type="ECO:0000256" key="3">
    <source>
        <dbReference type="ARBA" id="ARBA00022692"/>
    </source>
</evidence>
<accession>A0AAV2KD48</accession>
<feature type="compositionally biased region" description="Polar residues" evidence="12">
    <location>
        <begin position="447"/>
        <end position="458"/>
    </location>
</feature>
<evidence type="ECO:0000256" key="5">
    <source>
        <dbReference type="ARBA" id="ARBA00022737"/>
    </source>
</evidence>
<dbReference type="PROSITE" id="PS50268">
    <property type="entry name" value="CADHERIN_2"/>
    <property type="match status" value="3"/>
</dbReference>
<evidence type="ECO:0000256" key="1">
    <source>
        <dbReference type="ARBA" id="ARBA00004251"/>
    </source>
</evidence>
<evidence type="ECO:0000256" key="7">
    <source>
        <dbReference type="ARBA" id="ARBA00022889"/>
    </source>
</evidence>
<keyword evidence="7" id="KW-0130">Cell adhesion</keyword>
<evidence type="ECO:0000313" key="16">
    <source>
        <dbReference type="Proteomes" id="UP001497482"/>
    </source>
</evidence>
<dbReference type="Proteomes" id="UP001497482">
    <property type="component" value="Chromosome 17"/>
</dbReference>
<dbReference type="Pfam" id="PF00028">
    <property type="entry name" value="Cadherin"/>
    <property type="match status" value="2"/>
</dbReference>
<dbReference type="AlphaFoldDB" id="A0AAV2KD48"/>
<dbReference type="Pfam" id="PF08266">
    <property type="entry name" value="Cadherin_2"/>
    <property type="match status" value="1"/>
</dbReference>
<dbReference type="GO" id="GO:0009653">
    <property type="term" value="P:anatomical structure morphogenesis"/>
    <property type="evidence" value="ECO:0007669"/>
    <property type="project" value="UniProtKB-ARBA"/>
</dbReference>
<evidence type="ECO:0000256" key="4">
    <source>
        <dbReference type="ARBA" id="ARBA00022729"/>
    </source>
</evidence>
<dbReference type="CDD" id="cd11304">
    <property type="entry name" value="Cadherin_repeat"/>
    <property type="match status" value="3"/>
</dbReference>
<dbReference type="InterPro" id="IPR050174">
    <property type="entry name" value="Protocadherin/Cadherin-CA"/>
</dbReference>
<keyword evidence="4 13" id="KW-0732">Signal</keyword>
<feature type="chain" id="PRO_5043561959" description="Cadherin domain-containing protein" evidence="13">
    <location>
        <begin position="16"/>
        <end position="795"/>
    </location>
</feature>
<comment type="subcellular location">
    <subcellularLocation>
        <location evidence="1">Cell membrane</location>
        <topology evidence="1">Single-pass type I membrane protein</topology>
    </subcellularLocation>
</comment>
<evidence type="ECO:0000256" key="13">
    <source>
        <dbReference type="SAM" id="SignalP"/>
    </source>
</evidence>
<evidence type="ECO:0000313" key="15">
    <source>
        <dbReference type="EMBL" id="CAL1586960.1"/>
    </source>
</evidence>
<gene>
    <name evidence="15" type="ORF">KC01_LOCUS16941</name>
</gene>
<dbReference type="InterPro" id="IPR020894">
    <property type="entry name" value="Cadherin_CS"/>
</dbReference>
<evidence type="ECO:0000256" key="10">
    <source>
        <dbReference type="ARBA" id="ARBA00023180"/>
    </source>
</evidence>
<feature type="domain" description="Cadherin" evidence="14">
    <location>
        <begin position="240"/>
        <end position="347"/>
    </location>
</feature>
<dbReference type="GO" id="GO:0007156">
    <property type="term" value="P:homophilic cell adhesion via plasma membrane adhesion molecules"/>
    <property type="evidence" value="ECO:0007669"/>
    <property type="project" value="InterPro"/>
</dbReference>
<sequence length="795" mass="87890">MLLALFLVLAQTCKAADTSNSSSTVFQYSIWEEQPMGTQVASLSDDLHKRDELGHLEGFQIVEHGKTLPFSVNAPDGVISTQGRLDREQLCRNSDVCELAFSVLYRKGGDVNCLRVHVEIMDLNDNSPSFPSPFQELEISEMAALRMRIPLEHAVDPDAGPNGLQTYSLSANTHFALDVTAAPGGTKQAELVVIKELDREVKDAFELTLVAWDKGNPPRSGSTMVRVKIQDSNDNSPIFEDSKPVLELPEDTEIGHVIANLKASDPDEGDNGLVEYSISKHTRPETKRLFAIDSQTGDVSLKALLDYEDTRSHEVIVQARDKGPNSIPSHCKLHVKVLDVNDNAPRIHATWTTPNSPGPNVLEGAEIGTFLALVLVSDADSGEDAVALVTTFCRPVKRENRAYNCRHAESTYTRHPRRPQKNIRKSDIQLIPVIRGRKDDPLHDNSESQPLSTSSTMSEELPNERQYTLVPSCLNSSFHSQSYQEIDGIQASIHHGKTLCKPGNIELDSPLVITPASSYRTLRKSRNQSSSSSVSHASTLRRQRSEESNVSQATLRRQKTEGREAEQQRIWRNLVRLSMAAFGDSIELSAASPDVQQISQLLSLLRQGQLQPRTNFRGNKFSQRRYGTQDCGGDWQSTKDSGHGESEPGDGDMGWDGAAECPLEAQLEEGLSKLIHNNDEVFSDVPDPAWMARLSVPLSTDYHDNVFVPNGPPSTDSELLPPDRLDSSSSFSTFGKSVDRDEEPLNGALLSEVSSLFQMLMTQKGGSRLGPPPDVLYRLSNAYRQSKQQRAELHQ</sequence>
<evidence type="ECO:0000256" key="9">
    <source>
        <dbReference type="ARBA" id="ARBA00023136"/>
    </source>
</evidence>
<keyword evidence="8" id="KW-1133">Transmembrane helix</keyword>
<keyword evidence="2" id="KW-1003">Cell membrane</keyword>
<dbReference type="PROSITE" id="PS00232">
    <property type="entry name" value="CADHERIN_1"/>
    <property type="match status" value="2"/>
</dbReference>